<dbReference type="EMBL" id="JANBOI010004223">
    <property type="protein sequence ID" value="KAJ1717917.1"/>
    <property type="molecule type" value="Genomic_DNA"/>
</dbReference>
<feature type="compositionally biased region" description="Basic and acidic residues" evidence="1">
    <location>
        <begin position="9"/>
        <end position="18"/>
    </location>
</feature>
<dbReference type="Proteomes" id="UP001143981">
    <property type="component" value="Unassembled WGS sequence"/>
</dbReference>
<name>A0A9W7XSW9_9FUNG</name>
<evidence type="ECO:0000313" key="2">
    <source>
        <dbReference type="EMBL" id="KAJ1717917.1"/>
    </source>
</evidence>
<dbReference type="OrthoDB" id="5513037at2759"/>
<organism evidence="2 3">
    <name type="scientific">Coemansia biformis</name>
    <dbReference type="NCBI Taxonomy" id="1286918"/>
    <lineage>
        <taxon>Eukaryota</taxon>
        <taxon>Fungi</taxon>
        <taxon>Fungi incertae sedis</taxon>
        <taxon>Zoopagomycota</taxon>
        <taxon>Kickxellomycotina</taxon>
        <taxon>Kickxellomycetes</taxon>
        <taxon>Kickxellales</taxon>
        <taxon>Kickxellaceae</taxon>
        <taxon>Coemansia</taxon>
    </lineage>
</organism>
<feature type="region of interest" description="Disordered" evidence="1">
    <location>
        <begin position="1"/>
        <end position="34"/>
    </location>
</feature>
<accession>A0A9W7XSW9</accession>
<feature type="region of interest" description="Disordered" evidence="1">
    <location>
        <begin position="225"/>
        <end position="262"/>
    </location>
</feature>
<proteinExistence type="predicted"/>
<evidence type="ECO:0000313" key="3">
    <source>
        <dbReference type="Proteomes" id="UP001143981"/>
    </source>
</evidence>
<comment type="caution">
    <text evidence="2">The sequence shown here is derived from an EMBL/GenBank/DDBJ whole genome shotgun (WGS) entry which is preliminary data.</text>
</comment>
<evidence type="ECO:0000256" key="1">
    <source>
        <dbReference type="SAM" id="MobiDB-lite"/>
    </source>
</evidence>
<gene>
    <name evidence="2" type="ORF">LPJ61_007048</name>
</gene>
<sequence length="262" mass="28404">MAPRNTRAHARDAPASDHEYDEATSAITDDDDQSEFAPTSVRWETIVKALPEFSGARPLHARAWLEQVAKFLERAGIGPALRVASARMRLKGEAADELGEWLGDDWDEFSSDFLDLFDPVGAAHEIVEAIHARKRYVGLPSIAKAVILAVYDRAGIRKATGDDLARPILLALHALLPPTTITVAGLNIGGDFHEEIAVIRKQIGLAKIHSDSGARWAKAEAATQAFAASPTAKNPPTGDRRRHRRCADTPTAMDADCPSADF</sequence>
<dbReference type="AlphaFoldDB" id="A0A9W7XSW9"/>
<protein>
    <submittedName>
        <fullName evidence="2">Uncharacterized protein</fullName>
    </submittedName>
</protein>
<reference evidence="2" key="1">
    <citation type="submission" date="2022-07" db="EMBL/GenBank/DDBJ databases">
        <title>Phylogenomic reconstructions and comparative analyses of Kickxellomycotina fungi.</title>
        <authorList>
            <person name="Reynolds N.K."/>
            <person name="Stajich J.E."/>
            <person name="Barry K."/>
            <person name="Grigoriev I.V."/>
            <person name="Crous P."/>
            <person name="Smith M.E."/>
        </authorList>
    </citation>
    <scope>NUCLEOTIDE SEQUENCE</scope>
    <source>
        <strain evidence="2">BCRC 34381</strain>
    </source>
</reference>
<keyword evidence="3" id="KW-1185">Reference proteome</keyword>